<feature type="compositionally biased region" description="Basic and acidic residues" evidence="1">
    <location>
        <begin position="354"/>
        <end position="365"/>
    </location>
</feature>
<feature type="compositionally biased region" description="Basic and acidic residues" evidence="1">
    <location>
        <begin position="315"/>
        <end position="329"/>
    </location>
</feature>
<dbReference type="SUPFAM" id="SSF46565">
    <property type="entry name" value="Chaperone J-domain"/>
    <property type="match status" value="1"/>
</dbReference>
<sequence length="783" mass="86726">MECNKDEALRAKKIAEEKMVNNDFEGARKIALKAKQLFPELDNISQLITVCEIHCVAQKKIYGSAKDLYAILQVDNVADETTIRKQYRKLALLLHPDKNKFPGAEAAFKLVGEANMTLSDKGKRSIYDIKCREPAAAFATKIQNSQKNQTSYAGQQTKAKTVPSSQFNGANHGQQTTSKASIRLTFWTYCPFCQSKYEYLREFVNKALRCQHCSKLFIGYDIGPQGPDREASFVNGKVQNVNLGPKPVSQQKKGGEVGKGKGKKQKDGQFSSNFDHKRTEDTRMKQEGVTKPKVNSVQKPTVTAKGTHKKRGRKVAAESRETSSDKKEAAGVGVSDGSGAKDKNKKRGRTMAAESRETCSAKKEAAGVGVSDGSGAKDTNTKRGRMMAEESSPTSSDVKEAACGGVSGGPDGDSLNRRRSYREKQQVSYQENGGGEFSPQKRSKLRKSSNDAEDMKTEAVSGCVDKSDVAAADASTPKSKPKVNGEAVTPNNHSNSDSDPEFVDCPDQDFTNFDKDKEEHCFAVGQIWACYDSVDSMPRFYAQIRKVYSSKFRLRITWLESEPDNILELKWAEEGLPVGCGDFQLAETEETSDRLMFSHQIVVKKGATKSSYVISPQKGEIWAIYKNWDINWSSDPENHTKYKFDVVEILEVDNDCISVDFLLKVKGFVSVFQRSLAAGIAQSKFPSNERFRFSHRIPSAKLTGTERAGVPAGSLELDMASLPADFEDYCSYFSNKADTDYEEKVKPTANLASTPKKHMNCVDKDALKPRRSPRGLKIPKQES</sequence>
<gene>
    <name evidence="3" type="ORF">SSX86_011361</name>
</gene>
<dbReference type="Gene3D" id="1.10.287.110">
    <property type="entry name" value="DnaJ domain"/>
    <property type="match status" value="1"/>
</dbReference>
<dbReference type="InterPro" id="IPR036869">
    <property type="entry name" value="J_dom_sf"/>
</dbReference>
<feature type="region of interest" description="Disordered" evidence="1">
    <location>
        <begin position="239"/>
        <end position="501"/>
    </location>
</feature>
<dbReference type="SMART" id="SM00271">
    <property type="entry name" value="DnaJ"/>
    <property type="match status" value="1"/>
</dbReference>
<dbReference type="PANTHER" id="PTHR45089:SF58">
    <property type="entry name" value="DNAJ DOMAIN, CHAPERONE J-DOMAIN SUPERFAMILY"/>
    <property type="match status" value="1"/>
</dbReference>
<organism evidence="3 4">
    <name type="scientific">Deinandra increscens subsp. villosa</name>
    <dbReference type="NCBI Taxonomy" id="3103831"/>
    <lineage>
        <taxon>Eukaryota</taxon>
        <taxon>Viridiplantae</taxon>
        <taxon>Streptophyta</taxon>
        <taxon>Embryophyta</taxon>
        <taxon>Tracheophyta</taxon>
        <taxon>Spermatophyta</taxon>
        <taxon>Magnoliopsida</taxon>
        <taxon>eudicotyledons</taxon>
        <taxon>Gunneridae</taxon>
        <taxon>Pentapetalae</taxon>
        <taxon>asterids</taxon>
        <taxon>campanulids</taxon>
        <taxon>Asterales</taxon>
        <taxon>Asteraceae</taxon>
        <taxon>Asteroideae</taxon>
        <taxon>Heliantheae alliance</taxon>
        <taxon>Madieae</taxon>
        <taxon>Madiinae</taxon>
        <taxon>Deinandra</taxon>
    </lineage>
</organism>
<accession>A0AAP0DAY2</accession>
<feature type="compositionally biased region" description="Basic and acidic residues" evidence="1">
    <location>
        <begin position="274"/>
        <end position="290"/>
    </location>
</feature>
<feature type="region of interest" description="Disordered" evidence="1">
    <location>
        <begin position="747"/>
        <end position="783"/>
    </location>
</feature>
<proteinExistence type="predicted"/>
<name>A0AAP0DAY2_9ASTR</name>
<dbReference type="PANTHER" id="PTHR45089">
    <property type="entry name" value="DNAJ HEAT SHOCK AMINO-TERMINAL DOMAIN PROTEIN-RELATED"/>
    <property type="match status" value="1"/>
</dbReference>
<dbReference type="InterPro" id="IPR001623">
    <property type="entry name" value="DnaJ_domain"/>
</dbReference>
<feature type="compositionally biased region" description="Basic and acidic residues" evidence="1">
    <location>
        <begin position="448"/>
        <end position="457"/>
    </location>
</feature>
<dbReference type="Pfam" id="PF23551">
    <property type="entry name" value="Zn_ribbon_20"/>
    <property type="match status" value="1"/>
</dbReference>
<reference evidence="3 4" key="1">
    <citation type="submission" date="2024-04" db="EMBL/GenBank/DDBJ databases">
        <title>The reference genome of an endangered Asteraceae, Deinandra increscens subsp. villosa, native to the Central Coast of California.</title>
        <authorList>
            <person name="Guilliams M."/>
            <person name="Hasenstab-Lehman K."/>
            <person name="Meyer R."/>
            <person name="Mcevoy S."/>
        </authorList>
    </citation>
    <scope>NUCLEOTIDE SEQUENCE [LARGE SCALE GENOMIC DNA]</scope>
    <source>
        <tissue evidence="3">Leaf</tissue>
    </source>
</reference>
<evidence type="ECO:0000256" key="1">
    <source>
        <dbReference type="SAM" id="MobiDB-lite"/>
    </source>
</evidence>
<dbReference type="PRINTS" id="PR00625">
    <property type="entry name" value="JDOMAIN"/>
</dbReference>
<feature type="domain" description="J" evidence="2">
    <location>
        <begin position="67"/>
        <end position="131"/>
    </location>
</feature>
<dbReference type="Proteomes" id="UP001408789">
    <property type="component" value="Unassembled WGS sequence"/>
</dbReference>
<dbReference type="InterPro" id="IPR056988">
    <property type="entry name" value="Zn_ribbon_pln"/>
</dbReference>
<evidence type="ECO:0000313" key="4">
    <source>
        <dbReference type="Proteomes" id="UP001408789"/>
    </source>
</evidence>
<evidence type="ECO:0000259" key="2">
    <source>
        <dbReference type="PROSITE" id="PS50076"/>
    </source>
</evidence>
<dbReference type="Pfam" id="PF11926">
    <property type="entry name" value="DUF3444"/>
    <property type="match status" value="1"/>
</dbReference>
<protein>
    <recommendedName>
        <fullName evidence="2">J domain-containing protein</fullName>
    </recommendedName>
</protein>
<dbReference type="Pfam" id="PF00226">
    <property type="entry name" value="DnaJ"/>
    <property type="match status" value="1"/>
</dbReference>
<dbReference type="PROSITE" id="PS50076">
    <property type="entry name" value="DNAJ_2"/>
    <property type="match status" value="1"/>
</dbReference>
<comment type="caution">
    <text evidence="3">The sequence shown here is derived from an EMBL/GenBank/DDBJ whole genome shotgun (WGS) entry which is preliminary data.</text>
</comment>
<evidence type="ECO:0000313" key="3">
    <source>
        <dbReference type="EMBL" id="KAK9069457.1"/>
    </source>
</evidence>
<dbReference type="InterPro" id="IPR024593">
    <property type="entry name" value="DUF3444"/>
</dbReference>
<feature type="compositionally biased region" description="Low complexity" evidence="1">
    <location>
        <begin position="366"/>
        <end position="376"/>
    </location>
</feature>
<dbReference type="CDD" id="cd06257">
    <property type="entry name" value="DnaJ"/>
    <property type="match status" value="1"/>
</dbReference>
<keyword evidence="4" id="KW-1185">Reference proteome</keyword>
<dbReference type="EMBL" id="JBCNJP010000013">
    <property type="protein sequence ID" value="KAK9069457.1"/>
    <property type="molecule type" value="Genomic_DNA"/>
</dbReference>
<dbReference type="AlphaFoldDB" id="A0AAP0DAY2"/>